<feature type="compositionally biased region" description="Low complexity" evidence="1">
    <location>
        <begin position="362"/>
        <end position="375"/>
    </location>
</feature>
<reference evidence="2 3" key="1">
    <citation type="submission" date="2024-02" db="EMBL/GenBank/DDBJ databases">
        <title>A draft genome for the cacao thread blight pathogen Marasmius crinis-equi.</title>
        <authorList>
            <person name="Cohen S.P."/>
            <person name="Baruah I.K."/>
            <person name="Amoako-Attah I."/>
            <person name="Bukari Y."/>
            <person name="Meinhardt L.W."/>
            <person name="Bailey B.A."/>
        </authorList>
    </citation>
    <scope>NUCLEOTIDE SEQUENCE [LARGE SCALE GENOMIC DNA]</scope>
    <source>
        <strain evidence="2 3">GH-76</strain>
    </source>
</reference>
<name>A0ABR3ENR1_9AGAR</name>
<organism evidence="2 3">
    <name type="scientific">Marasmius crinis-equi</name>
    <dbReference type="NCBI Taxonomy" id="585013"/>
    <lineage>
        <taxon>Eukaryota</taxon>
        <taxon>Fungi</taxon>
        <taxon>Dikarya</taxon>
        <taxon>Basidiomycota</taxon>
        <taxon>Agaricomycotina</taxon>
        <taxon>Agaricomycetes</taxon>
        <taxon>Agaricomycetidae</taxon>
        <taxon>Agaricales</taxon>
        <taxon>Marasmiineae</taxon>
        <taxon>Marasmiaceae</taxon>
        <taxon>Marasmius</taxon>
    </lineage>
</organism>
<evidence type="ECO:0000313" key="3">
    <source>
        <dbReference type="Proteomes" id="UP001465976"/>
    </source>
</evidence>
<feature type="region of interest" description="Disordered" evidence="1">
    <location>
        <begin position="361"/>
        <end position="391"/>
    </location>
</feature>
<protein>
    <submittedName>
        <fullName evidence="2">Uncharacterized protein</fullName>
    </submittedName>
</protein>
<evidence type="ECO:0000256" key="1">
    <source>
        <dbReference type="SAM" id="MobiDB-lite"/>
    </source>
</evidence>
<accession>A0ABR3ENR1</accession>
<dbReference type="EMBL" id="JBAHYK010002724">
    <property type="protein sequence ID" value="KAL0564528.1"/>
    <property type="molecule type" value="Genomic_DNA"/>
</dbReference>
<feature type="compositionally biased region" description="Basic and acidic residues" evidence="1">
    <location>
        <begin position="331"/>
        <end position="345"/>
    </location>
</feature>
<gene>
    <name evidence="2" type="ORF">V5O48_017517</name>
</gene>
<comment type="caution">
    <text evidence="2">The sequence shown here is derived from an EMBL/GenBank/DDBJ whole genome shotgun (WGS) entry which is preliminary data.</text>
</comment>
<proteinExistence type="predicted"/>
<feature type="region of interest" description="Disordered" evidence="1">
    <location>
        <begin position="413"/>
        <end position="433"/>
    </location>
</feature>
<feature type="region of interest" description="Disordered" evidence="1">
    <location>
        <begin position="307"/>
        <end position="345"/>
    </location>
</feature>
<evidence type="ECO:0000313" key="2">
    <source>
        <dbReference type="EMBL" id="KAL0564528.1"/>
    </source>
</evidence>
<keyword evidence="3" id="KW-1185">Reference proteome</keyword>
<sequence length="433" mass="47487">MNSKTALRFPSIPLLSSKHPQVHPQPVRVARFPTSSGASINPNKISVACAGYELIQLLSQAAASSANSAAHHQAVFSAIRDFLDGPSSVEPISAQLSEIHDTQVADFCNHDRYAGLQCHSLGAVWELDSKSLHPQEVGMVPVLGIIRGVLIAPTIQRGQWLYILGQSQDPKLPFYAKVPYSKRADYWPEVYNPHLIEANRISPVLVGVPSQDLTLEGMMKRAARCYEGPDGLRKRKWLPRSTEETLEKLCGDERYEETFIPWPGSSVLSEGLQLGDWLEEHLIPQLPSPLQPVAALSFPLPQHWTNLDAPKPPSDFPGLLSIAPDSSSPELPRKDQRKVSKAKSEIGLREALQIMPPPEIFTSIPSASSSTSPSTKVTCASGRFSTSTTATEVVEEKKSTGWKFIKRVRALSMPGKKDKGKRAAPPILPEVPR</sequence>
<dbReference type="Proteomes" id="UP001465976">
    <property type="component" value="Unassembled WGS sequence"/>
</dbReference>